<dbReference type="Pfam" id="PF11887">
    <property type="entry name" value="Mce4_CUP1"/>
    <property type="match status" value="1"/>
</dbReference>
<evidence type="ECO:0000256" key="1">
    <source>
        <dbReference type="SAM" id="MobiDB-lite"/>
    </source>
</evidence>
<dbReference type="InterPro" id="IPR003399">
    <property type="entry name" value="Mce/MlaD"/>
</dbReference>
<keyword evidence="5" id="KW-1185">Reference proteome</keyword>
<evidence type="ECO:0000313" key="4">
    <source>
        <dbReference type="EMBL" id="BBZ25770.1"/>
    </source>
</evidence>
<reference evidence="4 5" key="1">
    <citation type="journal article" date="2019" name="Emerg. Microbes Infect.">
        <title>Comprehensive subspecies identification of 175 nontuberculous mycobacteria species based on 7547 genomic profiles.</title>
        <authorList>
            <person name="Matsumoto Y."/>
            <person name="Kinjo T."/>
            <person name="Motooka D."/>
            <person name="Nabeya D."/>
            <person name="Jung N."/>
            <person name="Uechi K."/>
            <person name="Horii T."/>
            <person name="Iida T."/>
            <person name="Fujita J."/>
            <person name="Nakamura S."/>
        </authorList>
    </citation>
    <scope>NUCLEOTIDE SEQUENCE [LARGE SCALE GENOMIC DNA]</scope>
    <source>
        <strain evidence="4 5">JCM 13574</strain>
    </source>
</reference>
<feature type="region of interest" description="Disordered" evidence="1">
    <location>
        <begin position="380"/>
        <end position="457"/>
    </location>
</feature>
<dbReference type="Pfam" id="PF02470">
    <property type="entry name" value="MlaD"/>
    <property type="match status" value="1"/>
</dbReference>
<feature type="compositionally biased region" description="Low complexity" evidence="1">
    <location>
        <begin position="445"/>
        <end position="457"/>
    </location>
</feature>
<feature type="domain" description="Mammalian cell entry C-terminal" evidence="3">
    <location>
        <begin position="115"/>
        <end position="298"/>
    </location>
</feature>
<protein>
    <submittedName>
        <fullName evidence="4">Mammalian cell entry protein</fullName>
    </submittedName>
</protein>
<dbReference type="PANTHER" id="PTHR33371:SF4">
    <property type="entry name" value="INTERMEMBRANE PHOSPHOLIPID TRANSPORT SYSTEM BINDING PROTEIN MLAD"/>
    <property type="match status" value="1"/>
</dbReference>
<evidence type="ECO:0000259" key="2">
    <source>
        <dbReference type="Pfam" id="PF02470"/>
    </source>
</evidence>
<dbReference type="Proteomes" id="UP000466517">
    <property type="component" value="Chromosome"/>
</dbReference>
<organism evidence="4 5">
    <name type="scientific">Mycolicibacterium madagascariense</name>
    <dbReference type="NCBI Taxonomy" id="212765"/>
    <lineage>
        <taxon>Bacteria</taxon>
        <taxon>Bacillati</taxon>
        <taxon>Actinomycetota</taxon>
        <taxon>Actinomycetes</taxon>
        <taxon>Mycobacteriales</taxon>
        <taxon>Mycobacteriaceae</taxon>
        <taxon>Mycolicibacterium</taxon>
    </lineage>
</organism>
<dbReference type="AlphaFoldDB" id="A0A7I7X8V7"/>
<feature type="compositionally biased region" description="Pro residues" evidence="1">
    <location>
        <begin position="389"/>
        <end position="399"/>
    </location>
</feature>
<dbReference type="PANTHER" id="PTHR33371">
    <property type="entry name" value="INTERMEMBRANE PHOSPHOLIPID TRANSPORT SYSTEM BINDING PROTEIN MLAD-RELATED"/>
    <property type="match status" value="1"/>
</dbReference>
<dbReference type="InterPro" id="IPR052336">
    <property type="entry name" value="MlaD_Phospholipid_Transporter"/>
</dbReference>
<dbReference type="EMBL" id="AP022610">
    <property type="protein sequence ID" value="BBZ25770.1"/>
    <property type="molecule type" value="Genomic_DNA"/>
</dbReference>
<dbReference type="InterPro" id="IPR005693">
    <property type="entry name" value="Mce"/>
</dbReference>
<dbReference type="KEGG" id="mmag:MMAD_00650"/>
<dbReference type="GO" id="GO:0005576">
    <property type="term" value="C:extracellular region"/>
    <property type="evidence" value="ECO:0007669"/>
    <property type="project" value="TreeGrafter"/>
</dbReference>
<sequence length="457" mass="47590">MRIPGTHRNRLGALLVIAVIGAGGVLVQHRLTAPTQVVATFSSATAIYPGDDVRVAGVRVGRIDSITPRGTQATVVMSVDHDIAIPADARAVIVAQNLISARYVQLTPTYTTGPTMASGARIPLDRTAVPVEWDEVKQQLNRLATDLGPKPDQSATSVQHFIDSTATALAGNGEKLRATLAQLAGVARILREGGGDIVGIVENLQTFVAVLRSSNEQLVEFQGHLASLSSTLNGSRSDLDDALTNLSVALGEVRRFVAGSRNQTTEQVQRLTNVTTNLVQHRTELEQVLHVAPNALANSYSMFDPRTGGAGGVFVVNNFSDPVKFLCGMVGSVANVTAPESAKLCADYLGPALSKANFNYVPFPINPILEAVPTPDKLIYSDPKLAPGGPGPDSHPAPTPATSAYGGDDPPDAPPPPAPADTAPTPPPGAADTPPLPSSPPTPGLPALLLPAERPPS</sequence>
<gene>
    <name evidence="4" type="ORF">MMAD_00650</name>
</gene>
<dbReference type="InterPro" id="IPR024516">
    <property type="entry name" value="Mce_C"/>
</dbReference>
<feature type="compositionally biased region" description="Pro residues" evidence="1">
    <location>
        <begin position="412"/>
        <end position="444"/>
    </location>
</feature>
<feature type="domain" description="Mce/MlaD" evidence="2">
    <location>
        <begin position="35"/>
        <end position="108"/>
    </location>
</feature>
<proteinExistence type="predicted"/>
<evidence type="ECO:0000259" key="3">
    <source>
        <dbReference type="Pfam" id="PF11887"/>
    </source>
</evidence>
<dbReference type="NCBIfam" id="TIGR00996">
    <property type="entry name" value="Mtu_fam_mce"/>
    <property type="match status" value="1"/>
</dbReference>
<accession>A0A7I7X8V7</accession>
<evidence type="ECO:0000313" key="5">
    <source>
        <dbReference type="Proteomes" id="UP000466517"/>
    </source>
</evidence>
<dbReference type="RefSeq" id="WP_163730851.1">
    <property type="nucleotide sequence ID" value="NZ_AP022610.1"/>
</dbReference>
<name>A0A7I7X8V7_9MYCO</name>